<name>A0ABP9E130_9GAMM</name>
<gene>
    <name evidence="1" type="ORF">GCM10023332_18140</name>
</gene>
<evidence type="ECO:0000313" key="1">
    <source>
        <dbReference type="EMBL" id="GAA4866320.1"/>
    </source>
</evidence>
<keyword evidence="2" id="KW-1185">Reference proteome</keyword>
<dbReference type="Pfam" id="PF09650">
    <property type="entry name" value="PHA_gran_rgn"/>
    <property type="match status" value="1"/>
</dbReference>
<reference evidence="2" key="1">
    <citation type="journal article" date="2019" name="Int. J. Syst. Evol. Microbiol.">
        <title>The Global Catalogue of Microorganisms (GCM) 10K type strain sequencing project: providing services to taxonomists for standard genome sequencing and annotation.</title>
        <authorList>
            <consortium name="The Broad Institute Genomics Platform"/>
            <consortium name="The Broad Institute Genome Sequencing Center for Infectious Disease"/>
            <person name="Wu L."/>
            <person name="Ma J."/>
        </authorList>
    </citation>
    <scope>NUCLEOTIDE SEQUENCE [LARGE SCALE GENOMIC DNA]</scope>
    <source>
        <strain evidence="2">JCM 18392</strain>
    </source>
</reference>
<dbReference type="NCBIfam" id="TIGR02610">
    <property type="entry name" value="PHA_gran_rgn"/>
    <property type="match status" value="1"/>
</dbReference>
<evidence type="ECO:0000313" key="2">
    <source>
        <dbReference type="Proteomes" id="UP001501323"/>
    </source>
</evidence>
<sequence length="91" mass="9972">MASIDICHSHDLSPAKARKAVEQAAIKLGEKFGLDYRWEGDTLHFARSGVDGRIALAPKQVQVTAQLGFLLSAMQGPIETEIRRALKEKLA</sequence>
<dbReference type="Proteomes" id="UP001501323">
    <property type="component" value="Unassembled WGS sequence"/>
</dbReference>
<accession>A0ABP9E130</accession>
<dbReference type="EMBL" id="BAABJY010000002">
    <property type="protein sequence ID" value="GAA4866320.1"/>
    <property type="molecule type" value="Genomic_DNA"/>
</dbReference>
<proteinExistence type="predicted"/>
<protein>
    <submittedName>
        <fullName evidence="1">Polyhydroxyalkanoic acid system family protein</fullName>
    </submittedName>
</protein>
<organism evidence="1 2">
    <name type="scientific">Luteimonas vadosa</name>
    <dbReference type="NCBI Taxonomy" id="1165507"/>
    <lineage>
        <taxon>Bacteria</taxon>
        <taxon>Pseudomonadati</taxon>
        <taxon>Pseudomonadota</taxon>
        <taxon>Gammaproteobacteria</taxon>
        <taxon>Lysobacterales</taxon>
        <taxon>Lysobacteraceae</taxon>
        <taxon>Luteimonas</taxon>
    </lineage>
</organism>
<dbReference type="RefSeq" id="WP_345295173.1">
    <property type="nucleotide sequence ID" value="NZ_BAABJY010000002.1"/>
</dbReference>
<dbReference type="InterPro" id="IPR013433">
    <property type="entry name" value="PHA_gran_rgn"/>
</dbReference>
<comment type="caution">
    <text evidence="1">The sequence shown here is derived from an EMBL/GenBank/DDBJ whole genome shotgun (WGS) entry which is preliminary data.</text>
</comment>